<protein>
    <submittedName>
        <fullName evidence="11">Uncharacterized protein</fullName>
    </submittedName>
</protein>
<dbReference type="GO" id="GO:0008240">
    <property type="term" value="F:tripeptidyl-peptidase activity"/>
    <property type="evidence" value="ECO:0007669"/>
    <property type="project" value="TreeGrafter"/>
</dbReference>
<comment type="similarity">
    <text evidence="1 6">Belongs to the peptidase S8 family.</text>
</comment>
<keyword evidence="12" id="KW-1185">Reference proteome</keyword>
<dbReference type="GO" id="GO:0004177">
    <property type="term" value="F:aminopeptidase activity"/>
    <property type="evidence" value="ECO:0007669"/>
    <property type="project" value="UniProtKB-KW"/>
</dbReference>
<feature type="domain" description="Tripeptidyl-peptidase II galactose-binding" evidence="10">
    <location>
        <begin position="681"/>
        <end position="779"/>
    </location>
</feature>
<feature type="active site" description="Charge relay system" evidence="6">
    <location>
        <position position="462"/>
    </location>
</feature>
<gene>
    <name evidence="11" type="ORF">BB561_003300</name>
</gene>
<dbReference type="InterPro" id="IPR022229">
    <property type="entry name" value="TPPII_Ig-like-2"/>
</dbReference>
<reference evidence="11 12" key="1">
    <citation type="journal article" date="2018" name="MBio">
        <title>Comparative Genomics Reveals the Core Gene Toolbox for the Fungus-Insect Symbiosis.</title>
        <authorList>
            <person name="Wang Y."/>
            <person name="Stata M."/>
            <person name="Wang W."/>
            <person name="Stajich J.E."/>
            <person name="White M.M."/>
            <person name="Moncalvo J.M."/>
        </authorList>
    </citation>
    <scope>NUCLEOTIDE SEQUENCE [LARGE SCALE GENOMIC DNA]</scope>
    <source>
        <strain evidence="11 12">SWE-8-4</strain>
    </source>
</reference>
<dbReference type="InterPro" id="IPR048384">
    <property type="entry name" value="TPPII_GBD"/>
</dbReference>
<evidence type="ECO:0000259" key="8">
    <source>
        <dbReference type="Pfam" id="PF12580"/>
    </source>
</evidence>
<evidence type="ECO:0000256" key="6">
    <source>
        <dbReference type="PROSITE-ProRule" id="PRU01240"/>
    </source>
</evidence>
<dbReference type="Gene3D" id="3.40.50.200">
    <property type="entry name" value="Peptidase S8/S53 domain"/>
    <property type="match status" value="2"/>
</dbReference>
<dbReference type="PANTHER" id="PTHR43806:SF14">
    <property type="entry name" value="TRIPEPTIDYL-PEPTIDASE 2"/>
    <property type="match status" value="1"/>
</dbReference>
<dbReference type="InterPro" id="IPR050131">
    <property type="entry name" value="Peptidase_S8_subtilisin-like"/>
</dbReference>
<evidence type="ECO:0000256" key="2">
    <source>
        <dbReference type="ARBA" id="ARBA00022438"/>
    </source>
</evidence>
<dbReference type="PROSITE" id="PS51892">
    <property type="entry name" value="SUBTILASE"/>
    <property type="match status" value="1"/>
</dbReference>
<keyword evidence="2" id="KW-0031">Aminopeptidase</keyword>
<evidence type="ECO:0000259" key="7">
    <source>
        <dbReference type="Pfam" id="PF00082"/>
    </source>
</evidence>
<evidence type="ECO:0000256" key="1">
    <source>
        <dbReference type="ARBA" id="ARBA00011073"/>
    </source>
</evidence>
<dbReference type="GO" id="GO:0005829">
    <property type="term" value="C:cytosol"/>
    <property type="evidence" value="ECO:0007669"/>
    <property type="project" value="TreeGrafter"/>
</dbReference>
<sequence length="1347" mass="150265">MDCSKELPLPEFPYEGLIPNEDTQAASFMKKFPHFDGRGTVIAVLDTGIDPSSACMQVTTTGADKIIDIVDCTTSGDVYMSDEIDIQTSTELNEKSVRFVIGADGKKLILNSEWCIPSGKVRVGTKRLYDLTPSGLTDRIISEKKERFMVNHEQLVRDIRSKIDTATLGKPLDSLEEAQQKIINDLNYQLEALTTLKADYVDYGPLVDCVVFHDGANYRAIVNNSTSNNLSDLLPLADYKVERKYALLDSANMFNYSVKIYDQGKLLSIVTVSGSHGTHVAGIAAGYNIKNPEMNGVAPGAQLISLKIADRRVGSLEVGAGLTRAINSIIEHKADLANMSYGEATTIANAGFWVDELQKSVIRKHHCVFVSSAGNNGPGLTSLSAPGGTTEDIISVGIYVGHQQMKANYFMLKKVKETSISWSSLGPTYDGAKSASIYGPGSAVAPYPSYTLKKYEMIEGSSMSSPNVCGCLSLIISGMKHSNYKVTPYRIKRSIVTTAKNVGDILDTGFIQVEKAWNYLVEHRYSNDLDITYKISVDSRNSDRGLYYREFNEATRLNVEDISVTPKFLDNPSTDLSTETGEKYRGIIKREQYDFDKKLVMIATESWIRVPDCLYVNSIGRSFRVSVDCKSLDAGKLHVGSIHAYDAQNSEMGPVFTIPVTVAKPIEIDHTAQLVYNNIFFKPTELKRWYINVPHSASKMVITVQSKNLSASASATFVINCCQLLPQERFDVYKYQNYFNLSQGSYISGTDGVQSAKHFVDVIGGVTLEIVLGQYWSEFDNHEIDLKIEFTGLQIQSAIGLINSVFLNSNHPSTKISLRSDLRRTDSITPNIKLDTLRRAHYPQKAEIKPLISSRDILPGNVSIYALHLTYKLSLTPGKVTMSFPACDNFIYDSWFEDKMIQIFDCNKKLLAIFSVYPSAVDIAQKGDYTAIVMVRHSKPDELEKLKKLTLFADMGISNVSPVISNSFSNTIASASPPKVSNLSIDKGKSYNIYVGGLAYSSIAHVPNNGDLMLGTMDFNNNELFSARVHALVPIKPITESVSSESSSKKTSADINSTKRLSDIEELNKALTDLKMSRLFKISDIGARDKIISELLKTESSNLDLYSTLMDVYDYDKNKAFFFMSTEAKAVKLADVCSFSQKLLEAANKAIELIDIKDLALKIKAKPDSKQTKAVLDEYNELKQQKVKLLKALIKKCRAMIYIHFLSQLYSQKTNFGLYKEEYTTELAGLNISKLPAVKIEDISKSIEDYNSWSQNESDSNEKNKEMDIDFANIKIAYNFLAQNLGYALVELNKSIKNTVLIRSNSESYKKQWENRIEIINKLGWLFWAKNLQDNVYYVFPKELAKF</sequence>
<dbReference type="InterPro" id="IPR000209">
    <property type="entry name" value="Peptidase_S8/S53_dom"/>
</dbReference>
<dbReference type="OrthoDB" id="10256524at2759"/>
<feature type="domain" description="Tripeptidyl peptidase II second Ig-like" evidence="8">
    <location>
        <begin position="825"/>
        <end position="1001"/>
    </location>
</feature>
<keyword evidence="5 6" id="KW-0720">Serine protease</keyword>
<dbReference type="EMBL" id="MBFR01000130">
    <property type="protein sequence ID" value="PVU93366.1"/>
    <property type="molecule type" value="Genomic_DNA"/>
</dbReference>
<dbReference type="PANTHER" id="PTHR43806">
    <property type="entry name" value="PEPTIDASE S8"/>
    <property type="match status" value="1"/>
</dbReference>
<feature type="domain" description="Tripeptidyl-peptidase II first Ig-like" evidence="9">
    <location>
        <begin position="532"/>
        <end position="662"/>
    </location>
</feature>
<dbReference type="InterPro" id="IPR048383">
    <property type="entry name" value="TPPII_Ig-like-1"/>
</dbReference>
<dbReference type="Pfam" id="PF21316">
    <property type="entry name" value="TPPII_GBD"/>
    <property type="match status" value="1"/>
</dbReference>
<evidence type="ECO:0000256" key="3">
    <source>
        <dbReference type="ARBA" id="ARBA00022670"/>
    </source>
</evidence>
<dbReference type="InterPro" id="IPR046940">
    <property type="entry name" value="TPPII_Ig-like_sf"/>
</dbReference>
<dbReference type="Pfam" id="PF00082">
    <property type="entry name" value="Peptidase_S8"/>
    <property type="match status" value="1"/>
</dbReference>
<dbReference type="GO" id="GO:0006508">
    <property type="term" value="P:proteolysis"/>
    <property type="evidence" value="ECO:0007669"/>
    <property type="project" value="UniProtKB-KW"/>
</dbReference>
<dbReference type="InterPro" id="IPR022398">
    <property type="entry name" value="Peptidase_S8_His-AS"/>
</dbReference>
<evidence type="ECO:0000259" key="10">
    <source>
        <dbReference type="Pfam" id="PF21316"/>
    </source>
</evidence>
<dbReference type="Pfam" id="PF12580">
    <property type="entry name" value="TPPII"/>
    <property type="match status" value="1"/>
</dbReference>
<feature type="active site" description="Charge relay system" evidence="6">
    <location>
        <position position="46"/>
    </location>
</feature>
<dbReference type="InterPro" id="IPR015500">
    <property type="entry name" value="Peptidase_S8_subtilisin-rel"/>
</dbReference>
<organism evidence="11 12">
    <name type="scientific">Smittium simulii</name>
    <dbReference type="NCBI Taxonomy" id="133385"/>
    <lineage>
        <taxon>Eukaryota</taxon>
        <taxon>Fungi</taxon>
        <taxon>Fungi incertae sedis</taxon>
        <taxon>Zoopagomycota</taxon>
        <taxon>Kickxellomycotina</taxon>
        <taxon>Harpellomycetes</taxon>
        <taxon>Harpellales</taxon>
        <taxon>Legeriomycetaceae</taxon>
        <taxon>Smittium</taxon>
    </lineage>
</organism>
<feature type="domain" description="Peptidase S8/S53" evidence="7">
    <location>
        <begin position="37"/>
        <end position="503"/>
    </location>
</feature>
<dbReference type="InterPro" id="IPR036852">
    <property type="entry name" value="Peptidase_S8/S53_dom_sf"/>
</dbReference>
<accession>A0A2T9YM04</accession>
<evidence type="ECO:0000313" key="12">
    <source>
        <dbReference type="Proteomes" id="UP000245383"/>
    </source>
</evidence>
<dbReference type="Pfam" id="PF21223">
    <property type="entry name" value="TPPII_Ig-like-1"/>
    <property type="match status" value="1"/>
</dbReference>
<dbReference type="InterPro" id="IPR046939">
    <property type="entry name" value="TPPII_C_sf"/>
</dbReference>
<evidence type="ECO:0000256" key="4">
    <source>
        <dbReference type="ARBA" id="ARBA00022801"/>
    </source>
</evidence>
<dbReference type="PRINTS" id="PR00723">
    <property type="entry name" value="SUBTILISIN"/>
</dbReference>
<name>A0A2T9YM04_9FUNG</name>
<dbReference type="PROSITE" id="PS00137">
    <property type="entry name" value="SUBTILASE_HIS"/>
    <property type="match status" value="1"/>
</dbReference>
<evidence type="ECO:0000259" key="9">
    <source>
        <dbReference type="Pfam" id="PF21223"/>
    </source>
</evidence>
<proteinExistence type="inferred from homology"/>
<dbReference type="STRING" id="133385.A0A2T9YM04"/>
<evidence type="ECO:0000256" key="5">
    <source>
        <dbReference type="ARBA" id="ARBA00022825"/>
    </source>
</evidence>
<keyword evidence="3 6" id="KW-0645">Protease</keyword>
<comment type="caution">
    <text evidence="11">The sequence shown here is derived from an EMBL/GenBank/DDBJ whole genome shotgun (WGS) entry which is preliminary data.</text>
</comment>
<dbReference type="Gene3D" id="1.25.40.710">
    <property type="match status" value="1"/>
</dbReference>
<evidence type="ECO:0000313" key="11">
    <source>
        <dbReference type="EMBL" id="PVU93366.1"/>
    </source>
</evidence>
<dbReference type="SUPFAM" id="SSF52743">
    <property type="entry name" value="Subtilisin-like"/>
    <property type="match status" value="1"/>
</dbReference>
<feature type="active site" description="Charge relay system" evidence="6">
    <location>
        <position position="276"/>
    </location>
</feature>
<dbReference type="Gene3D" id="2.60.40.3170">
    <property type="match status" value="1"/>
</dbReference>
<keyword evidence="4 6" id="KW-0378">Hydrolase</keyword>
<dbReference type="Proteomes" id="UP000245383">
    <property type="component" value="Unassembled WGS sequence"/>
</dbReference>
<dbReference type="GO" id="GO:0004252">
    <property type="term" value="F:serine-type endopeptidase activity"/>
    <property type="evidence" value="ECO:0007669"/>
    <property type="project" value="UniProtKB-UniRule"/>
</dbReference>